<dbReference type="AlphaFoldDB" id="A0A4R6IBQ9"/>
<evidence type="ECO:0000313" key="2">
    <source>
        <dbReference type="Proteomes" id="UP000295499"/>
    </source>
</evidence>
<dbReference type="Proteomes" id="UP000295499">
    <property type="component" value="Unassembled WGS sequence"/>
</dbReference>
<reference evidence="1 2" key="1">
    <citation type="submission" date="2019-03" db="EMBL/GenBank/DDBJ databases">
        <title>Genomic Encyclopedia of Archaeal and Bacterial Type Strains, Phase II (KMG-II): from individual species to whole genera.</title>
        <authorList>
            <person name="Goeker M."/>
        </authorList>
    </citation>
    <scope>NUCLEOTIDE SEQUENCE [LARGE SCALE GENOMIC DNA]</scope>
    <source>
        <strain evidence="1 2">DSM 19034</strain>
    </source>
</reference>
<dbReference type="EMBL" id="SNWM01000009">
    <property type="protein sequence ID" value="TDO18977.1"/>
    <property type="molecule type" value="Genomic_DNA"/>
</dbReference>
<organism evidence="1 2">
    <name type="scientific">Pedobacter duraquae</name>
    <dbReference type="NCBI Taxonomy" id="425511"/>
    <lineage>
        <taxon>Bacteria</taxon>
        <taxon>Pseudomonadati</taxon>
        <taxon>Bacteroidota</taxon>
        <taxon>Sphingobacteriia</taxon>
        <taxon>Sphingobacteriales</taxon>
        <taxon>Sphingobacteriaceae</taxon>
        <taxon>Pedobacter</taxon>
    </lineage>
</organism>
<sequence length="102" mass="12208">MLGVLNTENKNQKRFAETKKIPTFAVPTKREQLNGCSEAENKIETLKFSRERKGRLRPLKLKEKRKTRKYNRQPRGHVEKFIKEMSFYKTRRRGKQVQVQST</sequence>
<name>A0A4R6IBQ9_9SPHI</name>
<protein>
    <submittedName>
        <fullName evidence="1">Uncharacterized protein</fullName>
    </submittedName>
</protein>
<gene>
    <name evidence="1" type="ORF">CLV32_4733</name>
</gene>
<accession>A0A4R6IBQ9</accession>
<keyword evidence="2" id="KW-1185">Reference proteome</keyword>
<evidence type="ECO:0000313" key="1">
    <source>
        <dbReference type="EMBL" id="TDO18977.1"/>
    </source>
</evidence>
<comment type="caution">
    <text evidence="1">The sequence shown here is derived from an EMBL/GenBank/DDBJ whole genome shotgun (WGS) entry which is preliminary data.</text>
</comment>
<proteinExistence type="predicted"/>